<dbReference type="EMBL" id="BTSY01000004">
    <property type="protein sequence ID" value="GMT22949.1"/>
    <property type="molecule type" value="Genomic_DNA"/>
</dbReference>
<gene>
    <name evidence="2" type="ORF">PFISCL1PPCAC_14246</name>
</gene>
<dbReference type="GO" id="GO:0008289">
    <property type="term" value="F:lipid binding"/>
    <property type="evidence" value="ECO:0007669"/>
    <property type="project" value="InterPro"/>
</dbReference>
<comment type="caution">
    <text evidence="2">The sequence shown here is derived from an EMBL/GenBank/DDBJ whole genome shotgun (WGS) entry which is preliminary data.</text>
</comment>
<dbReference type="Proteomes" id="UP001432322">
    <property type="component" value="Unassembled WGS sequence"/>
</dbReference>
<protein>
    <recommendedName>
        <fullName evidence="4">Cytosolic fatty-acid binding proteins domain-containing protein</fullName>
    </recommendedName>
</protein>
<comment type="similarity">
    <text evidence="1">Belongs to the calycin superfamily. Fatty-acid binding protein (FABP) family.</text>
</comment>
<reference evidence="2" key="1">
    <citation type="submission" date="2023-10" db="EMBL/GenBank/DDBJ databases">
        <title>Genome assembly of Pristionchus species.</title>
        <authorList>
            <person name="Yoshida K."/>
            <person name="Sommer R.J."/>
        </authorList>
    </citation>
    <scope>NUCLEOTIDE SEQUENCE</scope>
    <source>
        <strain evidence="2">RS5133</strain>
    </source>
</reference>
<dbReference type="PANTHER" id="PTHR11955">
    <property type="entry name" value="FATTY ACID BINDING PROTEIN"/>
    <property type="match status" value="1"/>
</dbReference>
<sequence>LDQFNGRFVTDKSENYEEYLKALGVPLIFRKLAASISVTEVIKKEEGSVKKRRYILNPSLFFQGNKWIFGQESSFKNHSSEFELDKEFEETTTDGRKFM</sequence>
<name>A0AAV5VX30_9BILA</name>
<organism evidence="2 3">
    <name type="scientific">Pristionchus fissidentatus</name>
    <dbReference type="NCBI Taxonomy" id="1538716"/>
    <lineage>
        <taxon>Eukaryota</taxon>
        <taxon>Metazoa</taxon>
        <taxon>Ecdysozoa</taxon>
        <taxon>Nematoda</taxon>
        <taxon>Chromadorea</taxon>
        <taxon>Rhabditida</taxon>
        <taxon>Rhabditina</taxon>
        <taxon>Diplogasteromorpha</taxon>
        <taxon>Diplogasteroidea</taxon>
        <taxon>Neodiplogasteridae</taxon>
        <taxon>Pristionchus</taxon>
    </lineage>
</organism>
<evidence type="ECO:0008006" key="4">
    <source>
        <dbReference type="Google" id="ProtNLM"/>
    </source>
</evidence>
<evidence type="ECO:0000313" key="3">
    <source>
        <dbReference type="Proteomes" id="UP001432322"/>
    </source>
</evidence>
<dbReference type="InterPro" id="IPR031259">
    <property type="entry name" value="ILBP"/>
</dbReference>
<evidence type="ECO:0000313" key="2">
    <source>
        <dbReference type="EMBL" id="GMT22949.1"/>
    </source>
</evidence>
<proteinExistence type="inferred from homology"/>
<evidence type="ECO:0000256" key="1">
    <source>
        <dbReference type="ARBA" id="ARBA00008390"/>
    </source>
</evidence>
<dbReference type="AlphaFoldDB" id="A0AAV5VX30"/>
<dbReference type="InterPro" id="IPR012674">
    <property type="entry name" value="Calycin"/>
</dbReference>
<accession>A0AAV5VX30</accession>
<feature type="non-terminal residue" evidence="2">
    <location>
        <position position="99"/>
    </location>
</feature>
<dbReference type="SUPFAM" id="SSF50814">
    <property type="entry name" value="Lipocalins"/>
    <property type="match status" value="1"/>
</dbReference>
<dbReference type="CDD" id="cd00742">
    <property type="entry name" value="FABP"/>
    <property type="match status" value="1"/>
</dbReference>
<keyword evidence="3" id="KW-1185">Reference proteome</keyword>
<feature type="non-terminal residue" evidence="2">
    <location>
        <position position="1"/>
    </location>
</feature>
<dbReference type="Gene3D" id="2.40.128.20">
    <property type="match status" value="1"/>
</dbReference>